<protein>
    <recommendedName>
        <fullName evidence="4">Large ribosomal subunit protein uL4m</fullName>
    </recommendedName>
</protein>
<dbReference type="Pfam" id="PF00573">
    <property type="entry name" value="Ribosomal_L4"/>
    <property type="match status" value="1"/>
</dbReference>
<dbReference type="InterPro" id="IPR023574">
    <property type="entry name" value="Ribosomal_uL4_dom_sf"/>
</dbReference>
<accession>A0A4Q0A1A6</accession>
<dbReference type="Gene3D" id="3.40.1370.10">
    <property type="match status" value="1"/>
</dbReference>
<evidence type="ECO:0000256" key="2">
    <source>
        <dbReference type="ARBA" id="ARBA00022980"/>
    </source>
</evidence>
<dbReference type="GO" id="GO:0005840">
    <property type="term" value="C:ribosome"/>
    <property type="evidence" value="ECO:0007669"/>
    <property type="project" value="UniProtKB-KW"/>
</dbReference>
<keyword evidence="2 5" id="KW-0689">Ribosomal protein</keyword>
<evidence type="ECO:0000256" key="1">
    <source>
        <dbReference type="ARBA" id="ARBA00010528"/>
    </source>
</evidence>
<comment type="similarity">
    <text evidence="1">Belongs to the universal ribosomal protein uL4 family.</text>
</comment>
<evidence type="ECO:0000256" key="3">
    <source>
        <dbReference type="ARBA" id="ARBA00023274"/>
    </source>
</evidence>
<dbReference type="GO" id="GO:0006412">
    <property type="term" value="P:translation"/>
    <property type="evidence" value="ECO:0007669"/>
    <property type="project" value="InterPro"/>
</dbReference>
<dbReference type="InterPro" id="IPR013005">
    <property type="entry name" value="Ribosomal_uL4-like"/>
</dbReference>
<dbReference type="GO" id="GO:1990904">
    <property type="term" value="C:ribonucleoprotein complex"/>
    <property type="evidence" value="ECO:0007669"/>
    <property type="project" value="UniProtKB-KW"/>
</dbReference>
<dbReference type="Proteomes" id="UP000268162">
    <property type="component" value="Unassembled WGS sequence"/>
</dbReference>
<gene>
    <name evidence="5" type="ORF">BJ085DRAFT_8815</name>
</gene>
<proteinExistence type="inferred from homology"/>
<dbReference type="PANTHER" id="PTHR10746">
    <property type="entry name" value="50S RIBOSOMAL PROTEIN L4"/>
    <property type="match status" value="1"/>
</dbReference>
<name>A0A4Q0A1A6_9FUNG</name>
<evidence type="ECO:0000256" key="4">
    <source>
        <dbReference type="ARBA" id="ARBA00040565"/>
    </source>
</evidence>
<dbReference type="AlphaFoldDB" id="A0A4Q0A1A6"/>
<organism evidence="5 6">
    <name type="scientific">Dimargaris cristalligena</name>
    <dbReference type="NCBI Taxonomy" id="215637"/>
    <lineage>
        <taxon>Eukaryota</taxon>
        <taxon>Fungi</taxon>
        <taxon>Fungi incertae sedis</taxon>
        <taxon>Zoopagomycota</taxon>
        <taxon>Kickxellomycotina</taxon>
        <taxon>Dimargaritomycetes</taxon>
        <taxon>Dimargaritales</taxon>
        <taxon>Dimargaritaceae</taxon>
        <taxon>Dimargaris</taxon>
    </lineage>
</organism>
<evidence type="ECO:0000313" key="5">
    <source>
        <dbReference type="EMBL" id="RKP39548.1"/>
    </source>
</evidence>
<feature type="non-terminal residue" evidence="5">
    <location>
        <position position="132"/>
    </location>
</feature>
<keyword evidence="6" id="KW-1185">Reference proteome</keyword>
<keyword evidence="3" id="KW-0687">Ribonucleoprotein</keyword>
<dbReference type="STRING" id="215637.A0A4Q0A1A6"/>
<feature type="non-terminal residue" evidence="5">
    <location>
        <position position="1"/>
    </location>
</feature>
<dbReference type="InterPro" id="IPR002136">
    <property type="entry name" value="Ribosomal_uL4"/>
</dbReference>
<dbReference type="PANTHER" id="PTHR10746:SF6">
    <property type="entry name" value="LARGE RIBOSOMAL SUBUNIT PROTEIN UL4M"/>
    <property type="match status" value="1"/>
</dbReference>
<reference evidence="6" key="1">
    <citation type="journal article" date="2018" name="Nat. Microbiol.">
        <title>Leveraging single-cell genomics to expand the fungal tree of life.</title>
        <authorList>
            <person name="Ahrendt S.R."/>
            <person name="Quandt C.A."/>
            <person name="Ciobanu D."/>
            <person name="Clum A."/>
            <person name="Salamov A."/>
            <person name="Andreopoulos B."/>
            <person name="Cheng J.F."/>
            <person name="Woyke T."/>
            <person name="Pelin A."/>
            <person name="Henrissat B."/>
            <person name="Reynolds N.K."/>
            <person name="Benny G.L."/>
            <person name="Smith M.E."/>
            <person name="James T.Y."/>
            <person name="Grigoriev I.V."/>
        </authorList>
    </citation>
    <scope>NUCLEOTIDE SEQUENCE [LARGE SCALE GENOMIC DNA]</scope>
    <source>
        <strain evidence="6">RSA 468</strain>
    </source>
</reference>
<evidence type="ECO:0000313" key="6">
    <source>
        <dbReference type="Proteomes" id="UP000268162"/>
    </source>
</evidence>
<dbReference type="SUPFAM" id="SSF52166">
    <property type="entry name" value="Ribosomal protein L4"/>
    <property type="match status" value="1"/>
</dbReference>
<sequence>VQAFVRDFATNRPLAIADLPAVIYNAPLRTDLLHRTVTYERDAARQGTHSTKGISDVRGTTRKAFPQKGRGAARVGTLRAPQFRGGGIAHGPKPRSHRTELPRQVWLHGLRNALSIKYRQNQLIIVDSLEPL</sequence>
<dbReference type="EMBL" id="ML002263">
    <property type="protein sequence ID" value="RKP39548.1"/>
    <property type="molecule type" value="Genomic_DNA"/>
</dbReference>
<dbReference type="GO" id="GO:0003735">
    <property type="term" value="F:structural constituent of ribosome"/>
    <property type="evidence" value="ECO:0007669"/>
    <property type="project" value="InterPro"/>
</dbReference>